<proteinExistence type="predicted"/>
<comment type="caution">
    <text evidence="1">The sequence shown here is derived from an EMBL/GenBank/DDBJ whole genome shotgun (WGS) entry which is preliminary data.</text>
</comment>
<protein>
    <submittedName>
        <fullName evidence="1">Uncharacterized protein</fullName>
    </submittedName>
</protein>
<organism evidence="1">
    <name type="scientific">marine sediment metagenome</name>
    <dbReference type="NCBI Taxonomy" id="412755"/>
    <lineage>
        <taxon>unclassified sequences</taxon>
        <taxon>metagenomes</taxon>
        <taxon>ecological metagenomes</taxon>
    </lineage>
</organism>
<name>X1CZN5_9ZZZZ</name>
<evidence type="ECO:0000313" key="1">
    <source>
        <dbReference type="EMBL" id="GAH01460.1"/>
    </source>
</evidence>
<sequence>MATEAQTCAYGIEHPESRLVLSEVEGIEYPASSIVNPTLAHFRHFSSLYTNEYRVSSIRHWASCGVNPTLA</sequence>
<gene>
    <name evidence="1" type="ORF">S01H4_43755</name>
</gene>
<accession>X1CZN5</accession>
<feature type="non-terminal residue" evidence="1">
    <location>
        <position position="71"/>
    </location>
</feature>
<reference evidence="1" key="1">
    <citation type="journal article" date="2014" name="Front. Microbiol.">
        <title>High frequency of phylogenetically diverse reductive dehalogenase-homologous genes in deep subseafloor sedimentary metagenomes.</title>
        <authorList>
            <person name="Kawai M."/>
            <person name="Futagami T."/>
            <person name="Toyoda A."/>
            <person name="Takaki Y."/>
            <person name="Nishi S."/>
            <person name="Hori S."/>
            <person name="Arai W."/>
            <person name="Tsubouchi T."/>
            <person name="Morono Y."/>
            <person name="Uchiyama I."/>
            <person name="Ito T."/>
            <person name="Fujiyama A."/>
            <person name="Inagaki F."/>
            <person name="Takami H."/>
        </authorList>
    </citation>
    <scope>NUCLEOTIDE SEQUENCE</scope>
    <source>
        <strain evidence="1">Expedition CK06-06</strain>
    </source>
</reference>
<dbReference type="AlphaFoldDB" id="X1CZN5"/>
<dbReference type="EMBL" id="BART01024174">
    <property type="protein sequence ID" value="GAH01460.1"/>
    <property type="molecule type" value="Genomic_DNA"/>
</dbReference>